<evidence type="ECO:0000256" key="1">
    <source>
        <dbReference type="ARBA" id="ARBA00022723"/>
    </source>
</evidence>
<dbReference type="Gene3D" id="2.60.120.10">
    <property type="entry name" value="Jelly Rolls"/>
    <property type="match status" value="2"/>
</dbReference>
<dbReference type="HOGENOM" id="CLU_020529_0_1_6"/>
<dbReference type="SUPFAM" id="SSF51182">
    <property type="entry name" value="RmlC-like cupins"/>
    <property type="match status" value="1"/>
</dbReference>
<dbReference type="InterPro" id="IPR011051">
    <property type="entry name" value="RmlC_Cupin_sf"/>
</dbReference>
<accession>C9Y551</accession>
<reference evidence="3 4" key="1">
    <citation type="journal article" date="2010" name="J. Bacteriol.">
        <title>Complete Genome Sequence of Cronobacter turicensis LMG 23827, a foodborne pathogen causing deaths in neonates.</title>
        <authorList>
            <person name="Stephan R."/>
            <person name="Lehner A."/>
            <person name="Tischler P."/>
            <person name="Rattei T."/>
        </authorList>
    </citation>
    <scope>NUCLEOTIDE SEQUENCE [LARGE SCALE GENOMIC DNA]</scope>
    <source>
        <strain evidence="4">DSM 18703 / CCUG 55852 / LMG 23827 / z3032</strain>
    </source>
</reference>
<dbReference type="Proteomes" id="UP000002069">
    <property type="component" value="Chromosome"/>
</dbReference>
<dbReference type="PANTHER" id="PTHR42742:SF3">
    <property type="entry name" value="FRUCTOKINASE"/>
    <property type="match status" value="1"/>
</dbReference>
<proteinExistence type="predicted"/>
<keyword evidence="2" id="KW-0862">Zinc</keyword>
<evidence type="ECO:0000313" key="4">
    <source>
        <dbReference type="Proteomes" id="UP000002069"/>
    </source>
</evidence>
<evidence type="ECO:0000313" key="3">
    <source>
        <dbReference type="EMBL" id="CBA31164.1"/>
    </source>
</evidence>
<keyword evidence="1" id="KW-0479">Metal-binding</keyword>
<protein>
    <recommendedName>
        <fullName evidence="5">Mannose-6-phosphate isomerase</fullName>
    </recommendedName>
</protein>
<dbReference type="PANTHER" id="PTHR42742">
    <property type="entry name" value="TRANSCRIPTIONAL REPRESSOR MPRA"/>
    <property type="match status" value="1"/>
</dbReference>
<sequence>MPSRAARRLSDKKERGMLNYPLTLTTPLATHIFGGTRIKTQLGKAELPESRIAETWEVSDVDGMIATVTNGEFAGMSLRELTTRYPDELVAPGWRGPYFPLLSKFIDGSGMLPVHLHANDDTAQRLENQPNGKTEAWHILWAAPGATCLVGIKTGVKKAAIREALLAGDYDRVMYRLPLKTGDTIYVPGGQLHAFGPDTLIYEIEQTSDIQQHAMPWNMEDGSPVPPDEQASNIDKLLEELRPELLTQPQRGLVLEECAAVQRLLCCAGPYFALERWRFDTCYDYHFSSVRIVTNIGAPVTLHTPNGAVMTLARAQSVILPAALGEAEFCGKGELLVSYVPDLAQEIVAPLRAAGYPQAAIDALGDISGRLR</sequence>
<keyword evidence="3" id="KW-0413">Isomerase</keyword>
<dbReference type="EMBL" id="FN543093">
    <property type="protein sequence ID" value="CBA31164.1"/>
    <property type="molecule type" value="Genomic_DNA"/>
</dbReference>
<dbReference type="KEGG" id="ctu:CTU_22790"/>
<dbReference type="InterPro" id="IPR014710">
    <property type="entry name" value="RmlC-like_jellyroll"/>
</dbReference>
<dbReference type="GO" id="GO:0046872">
    <property type="term" value="F:metal ion binding"/>
    <property type="evidence" value="ECO:0007669"/>
    <property type="project" value="UniProtKB-KW"/>
</dbReference>
<evidence type="ECO:0008006" key="5">
    <source>
        <dbReference type="Google" id="ProtNLM"/>
    </source>
</evidence>
<name>C9Y551_CROTZ</name>
<dbReference type="GO" id="GO:0016853">
    <property type="term" value="F:isomerase activity"/>
    <property type="evidence" value="ECO:0007669"/>
    <property type="project" value="UniProtKB-KW"/>
</dbReference>
<dbReference type="PATRIC" id="fig|693216.3.peg.2157"/>
<reference evidence="4" key="2">
    <citation type="journal article" date="2011" name="J. Bacteriol.">
        <title>Complete genome sequence of Cronobacter turicensis LMG 23827, a food-borne pathogen causing deaths in neonates.</title>
        <authorList>
            <person name="Stephan R."/>
            <person name="Lehner A."/>
            <person name="Tischler P."/>
            <person name="Rattei T."/>
        </authorList>
    </citation>
    <scope>NUCLEOTIDE SEQUENCE [LARGE SCALE GENOMIC DNA]</scope>
    <source>
        <strain evidence="4">DSM 18703 / CCUG 55852 / LMG 23827 / z3032</strain>
    </source>
</reference>
<dbReference type="CDD" id="cd07010">
    <property type="entry name" value="cupin_PMI_type_I_N_bac"/>
    <property type="match status" value="1"/>
</dbReference>
<keyword evidence="4" id="KW-1185">Reference proteome</keyword>
<gene>
    <name evidence="3" type="ordered locus">Ctu_22790</name>
</gene>
<organism evidence="3 4">
    <name type="scientific">Cronobacter turicensis (strain DSM 18703 / CCUG 55852 / LMG 23827 / z3032)</name>
    <dbReference type="NCBI Taxonomy" id="693216"/>
    <lineage>
        <taxon>Bacteria</taxon>
        <taxon>Pseudomonadati</taxon>
        <taxon>Pseudomonadota</taxon>
        <taxon>Gammaproteobacteria</taxon>
        <taxon>Enterobacterales</taxon>
        <taxon>Enterobacteriaceae</taxon>
        <taxon>Cronobacter</taxon>
    </lineage>
</organism>
<dbReference type="InterPro" id="IPR051804">
    <property type="entry name" value="Carb_Metab_Reg_Kinase/Isom"/>
</dbReference>
<dbReference type="AlphaFoldDB" id="C9Y551"/>
<evidence type="ECO:0000256" key="2">
    <source>
        <dbReference type="ARBA" id="ARBA00022833"/>
    </source>
</evidence>